<dbReference type="AlphaFoldDB" id="A0A7X0J7F5"/>
<dbReference type="Proteomes" id="UP000521017">
    <property type="component" value="Unassembled WGS sequence"/>
</dbReference>
<dbReference type="InterPro" id="IPR009078">
    <property type="entry name" value="Ferritin-like_SF"/>
</dbReference>
<dbReference type="PANTHER" id="PTHR30565">
    <property type="entry name" value="PROTEIN YCIF"/>
    <property type="match status" value="1"/>
</dbReference>
<protein>
    <submittedName>
        <fullName evidence="1">Ferritin-like metal-binding protein YciE</fullName>
    </submittedName>
</protein>
<dbReference type="SUPFAM" id="SSF47240">
    <property type="entry name" value="Ferritin-like"/>
    <property type="match status" value="1"/>
</dbReference>
<dbReference type="PANTHER" id="PTHR30565:SF9">
    <property type="entry name" value="PROTEIN YCIF"/>
    <property type="match status" value="1"/>
</dbReference>
<dbReference type="InterPro" id="IPR047114">
    <property type="entry name" value="YciF"/>
</dbReference>
<evidence type="ECO:0000313" key="1">
    <source>
        <dbReference type="EMBL" id="MBB6502480.1"/>
    </source>
</evidence>
<sequence length="171" mass="19118">MVDHLRRQGLRNFFIQCLQDLYIAEKKLVNCAAALSIAAYKEELQRALILQSEEAGVHVQRLDTIFEMMNEQPVKGKCNIIEILSDKAASVVKTVETGTALRDAAIIYAVQLIAHYKIASYGSLISLLAELDYPKAKSLLKDCLTDEREADSYLTQIAVNFINPAAQRESE</sequence>
<dbReference type="Pfam" id="PF05974">
    <property type="entry name" value="DUF892"/>
    <property type="match status" value="1"/>
</dbReference>
<dbReference type="RefSeq" id="WP_184628731.1">
    <property type="nucleotide sequence ID" value="NZ_JACHCC010000014.1"/>
</dbReference>
<gene>
    <name evidence="1" type="ORF">HDF25_004663</name>
</gene>
<comment type="caution">
    <text evidence="1">The sequence shown here is derived from an EMBL/GenBank/DDBJ whole genome shotgun (WGS) entry which is preliminary data.</text>
</comment>
<reference evidence="1 2" key="1">
    <citation type="submission" date="2020-08" db="EMBL/GenBank/DDBJ databases">
        <title>Genomic Encyclopedia of Type Strains, Phase IV (KMG-V): Genome sequencing to study the core and pangenomes of soil and plant-associated prokaryotes.</title>
        <authorList>
            <person name="Whitman W."/>
        </authorList>
    </citation>
    <scope>NUCLEOTIDE SEQUENCE [LARGE SCALE GENOMIC DNA]</scope>
    <source>
        <strain evidence="1 2">M2T3</strain>
    </source>
</reference>
<accession>A0A7X0J7F5</accession>
<dbReference type="InterPro" id="IPR010287">
    <property type="entry name" value="DUF892_YciF-like"/>
</dbReference>
<proteinExistence type="predicted"/>
<dbReference type="EMBL" id="JACHCC010000014">
    <property type="protein sequence ID" value="MBB6502480.1"/>
    <property type="molecule type" value="Genomic_DNA"/>
</dbReference>
<evidence type="ECO:0000313" key="2">
    <source>
        <dbReference type="Proteomes" id="UP000521017"/>
    </source>
</evidence>
<dbReference type="InterPro" id="IPR012347">
    <property type="entry name" value="Ferritin-like"/>
</dbReference>
<dbReference type="Gene3D" id="1.20.1260.10">
    <property type="match status" value="1"/>
</dbReference>
<name>A0A7X0J7F5_9SPHI</name>
<organism evidence="1 2">
    <name type="scientific">Pedobacter cryoconitis</name>
    <dbReference type="NCBI Taxonomy" id="188932"/>
    <lineage>
        <taxon>Bacteria</taxon>
        <taxon>Pseudomonadati</taxon>
        <taxon>Bacteroidota</taxon>
        <taxon>Sphingobacteriia</taxon>
        <taxon>Sphingobacteriales</taxon>
        <taxon>Sphingobacteriaceae</taxon>
        <taxon>Pedobacter</taxon>
    </lineage>
</organism>